<dbReference type="EMBL" id="JNBS01000277">
    <property type="protein sequence ID" value="OQS07105.1"/>
    <property type="molecule type" value="Genomic_DNA"/>
</dbReference>
<dbReference type="Gene3D" id="1.20.5.190">
    <property type="match status" value="1"/>
</dbReference>
<dbReference type="Pfam" id="PF00397">
    <property type="entry name" value="WW"/>
    <property type="match status" value="3"/>
</dbReference>
<name>A0A1W0AA40_9STRA</name>
<dbReference type="InterPro" id="IPR004898">
    <property type="entry name" value="Pectate_lyase_PlyH/PlyE-like"/>
</dbReference>
<evidence type="ECO:0000256" key="5">
    <source>
        <dbReference type="ARBA" id="ARBA00022525"/>
    </source>
</evidence>
<keyword evidence="5" id="KW-0964">Secreted</keyword>
<comment type="catalytic activity">
    <reaction evidence="1">
        <text>Eliminative cleavage of (1-&gt;4)-alpha-D-galacturonan to give oligosaccharides with 4-deoxy-alpha-D-galact-4-enuronosyl groups at their non-reducing ends.</text>
        <dbReference type="EC" id="4.2.2.2"/>
    </reaction>
</comment>
<feature type="coiled-coil region" evidence="10">
    <location>
        <begin position="174"/>
        <end position="235"/>
    </location>
</feature>
<feature type="domain" description="WW" evidence="11">
    <location>
        <begin position="724"/>
        <end position="758"/>
    </location>
</feature>
<evidence type="ECO:0000256" key="6">
    <source>
        <dbReference type="ARBA" id="ARBA00022729"/>
    </source>
</evidence>
<accession>A0A1W0AA40</accession>
<dbReference type="PANTHER" id="PTHR33407:SF9">
    <property type="entry name" value="PECTATE LYASE F-RELATED"/>
    <property type="match status" value="1"/>
</dbReference>
<dbReference type="PROSITE" id="PS50020">
    <property type="entry name" value="WW_DOMAIN_2"/>
    <property type="match status" value="1"/>
</dbReference>
<evidence type="ECO:0000313" key="13">
    <source>
        <dbReference type="Proteomes" id="UP000243217"/>
    </source>
</evidence>
<evidence type="ECO:0000256" key="2">
    <source>
        <dbReference type="ARBA" id="ARBA00001913"/>
    </source>
</evidence>
<gene>
    <name evidence="12" type="ORF">THRCLA_00880</name>
</gene>
<dbReference type="Proteomes" id="UP000243217">
    <property type="component" value="Unassembled WGS sequence"/>
</dbReference>
<dbReference type="PROSITE" id="PS50096">
    <property type="entry name" value="IQ"/>
    <property type="match status" value="5"/>
</dbReference>
<dbReference type="PANTHER" id="PTHR33407">
    <property type="entry name" value="PECTATE LYASE F-RELATED"/>
    <property type="match status" value="1"/>
</dbReference>
<evidence type="ECO:0000256" key="4">
    <source>
        <dbReference type="ARBA" id="ARBA00012272"/>
    </source>
</evidence>
<proteinExistence type="predicted"/>
<dbReference type="GO" id="GO:0030570">
    <property type="term" value="F:pectate lyase activity"/>
    <property type="evidence" value="ECO:0007669"/>
    <property type="project" value="UniProtKB-EC"/>
</dbReference>
<dbReference type="Gene3D" id="2.20.70.10">
    <property type="match status" value="3"/>
</dbReference>
<keyword evidence="7" id="KW-0106">Calcium</keyword>
<keyword evidence="6" id="KW-0732">Signal</keyword>
<dbReference type="AlphaFoldDB" id="A0A1W0AA40"/>
<keyword evidence="13" id="KW-1185">Reference proteome</keyword>
<keyword evidence="8" id="KW-0456">Lyase</keyword>
<organism evidence="12 13">
    <name type="scientific">Thraustotheca clavata</name>
    <dbReference type="NCBI Taxonomy" id="74557"/>
    <lineage>
        <taxon>Eukaryota</taxon>
        <taxon>Sar</taxon>
        <taxon>Stramenopiles</taxon>
        <taxon>Oomycota</taxon>
        <taxon>Saprolegniomycetes</taxon>
        <taxon>Saprolegniales</taxon>
        <taxon>Achlyaceae</taxon>
        <taxon>Thraustotheca</taxon>
    </lineage>
</organism>
<dbReference type="SMART" id="SM00015">
    <property type="entry name" value="IQ"/>
    <property type="match status" value="6"/>
</dbReference>
<evidence type="ECO:0000313" key="12">
    <source>
        <dbReference type="EMBL" id="OQS07105.1"/>
    </source>
</evidence>
<comment type="caution">
    <text evidence="12">The sequence shown here is derived from an EMBL/GenBank/DDBJ whole genome shotgun (WGS) entry which is preliminary data.</text>
</comment>
<sequence>MSGGNINCRKCHSVCPTQFNFCDQCGYRLRKSNKLCKKRPRLESKYQISPVAPETHKKQTSESWFWGATTTLPRLDGLKPKPAAIAPNQEIDDQTHLNSFECSKEKVVREPAAHGTCILWGNCLSKAKADYLAKEALLNADITADENILAHMEAQAQSHAFLNDERFRFACKMKRELESKLRQRHQELSQLRNKLDQLEKTSSTVQVQQSQISALQERERKLKQKREKATHLLQTWWRKCRKRALYRHRLIIRIYRGYLHYRYKCMFHTEFQCFMYFRIDKIEKSHIKRLEFVCFLSSSIFLHPYVFHYHYPKPEIIINSVLKIQRFLRAHKNNRDLWAKFLNNARLLLKQTSQQKAIICIQSVCRQKLARKRVVGVIKRTFGKCIDSATGHEFYVNLDTGISQWTKPKLLYNDDLEMTVARTSMAKEAIYVWMQMDTPRRSEMAATKIISFFKHIRACRMVQQLIAYRYEKHFDETTKKSFYFDTRTGLSSWSKPKLLKGEIHISEDTTPQLDNKAIFEWAKFETPRRQNIAATKIQGLYRSLKARTKLREMIKGVFTKCLDTQTQRYFYYNSATGASQWTKPLGLGKSDLAVLSTNLTTQEKQSYFNLDTPRRLEAAACEIQCLYRAKRARDKLRAILSKALIKCYDDDSQSFFYYNTKTGISQWSKPKLMGSADIEPTPVESPKKKSAEFLELPTQRRMEAAATKLQCIYRTRIARTKLRTMIMQTYKKYLDPDSQMYFYYNVKSGESQWTKPKGLGSTDIEDAVKNSKIAIVVSTPRREEMAASMIQSSYRCYRARKLMADIAAGRYQCCFDPDLQVNYYFDVQTGESSWTRPRWLIAS</sequence>
<dbReference type="InterPro" id="IPR001202">
    <property type="entry name" value="WW_dom"/>
</dbReference>
<dbReference type="EC" id="4.2.2.2" evidence="4"/>
<keyword evidence="10" id="KW-0175">Coiled coil</keyword>
<comment type="subcellular location">
    <subcellularLocation>
        <location evidence="3">Secreted</location>
    </subcellularLocation>
</comment>
<evidence type="ECO:0000256" key="8">
    <source>
        <dbReference type="ARBA" id="ARBA00023239"/>
    </source>
</evidence>
<dbReference type="Pfam" id="PF00612">
    <property type="entry name" value="IQ"/>
    <property type="match status" value="3"/>
</dbReference>
<dbReference type="GO" id="GO:0045490">
    <property type="term" value="P:pectin catabolic process"/>
    <property type="evidence" value="ECO:0007669"/>
    <property type="project" value="TreeGrafter"/>
</dbReference>
<reference evidence="12 13" key="1">
    <citation type="journal article" date="2014" name="Genome Biol. Evol.">
        <title>The secreted proteins of Achlya hypogyna and Thraustotheca clavata identify the ancestral oomycete secretome and reveal gene acquisitions by horizontal gene transfer.</title>
        <authorList>
            <person name="Misner I."/>
            <person name="Blouin N."/>
            <person name="Leonard G."/>
            <person name="Richards T.A."/>
            <person name="Lane C.E."/>
        </authorList>
    </citation>
    <scope>NUCLEOTIDE SEQUENCE [LARGE SCALE GENOMIC DNA]</scope>
    <source>
        <strain evidence="12 13">ATCC 34112</strain>
    </source>
</reference>
<comment type="cofactor">
    <cofactor evidence="2">
        <name>Ca(2+)</name>
        <dbReference type="ChEBI" id="CHEBI:29108"/>
    </cofactor>
</comment>
<dbReference type="GO" id="GO:0005576">
    <property type="term" value="C:extracellular region"/>
    <property type="evidence" value="ECO:0007669"/>
    <property type="project" value="UniProtKB-SubCell"/>
</dbReference>
<evidence type="ECO:0000256" key="1">
    <source>
        <dbReference type="ARBA" id="ARBA00000695"/>
    </source>
</evidence>
<evidence type="ECO:0000259" key="11">
    <source>
        <dbReference type="PROSITE" id="PS50020"/>
    </source>
</evidence>
<evidence type="ECO:0000256" key="3">
    <source>
        <dbReference type="ARBA" id="ARBA00004613"/>
    </source>
</evidence>
<dbReference type="SMART" id="SM00456">
    <property type="entry name" value="WW"/>
    <property type="match status" value="6"/>
</dbReference>
<protein>
    <recommendedName>
        <fullName evidence="9">Probable pectate lyase F</fullName>
        <ecNumber evidence="4">4.2.2.2</ecNumber>
    </recommendedName>
</protein>
<dbReference type="CDD" id="cd00201">
    <property type="entry name" value="WW"/>
    <property type="match status" value="3"/>
</dbReference>
<evidence type="ECO:0000256" key="10">
    <source>
        <dbReference type="SAM" id="Coils"/>
    </source>
</evidence>
<evidence type="ECO:0000256" key="7">
    <source>
        <dbReference type="ARBA" id="ARBA00022837"/>
    </source>
</evidence>
<dbReference type="OrthoDB" id="191651at2759"/>
<evidence type="ECO:0000256" key="9">
    <source>
        <dbReference type="ARBA" id="ARBA00039895"/>
    </source>
</evidence>
<dbReference type="InterPro" id="IPR000048">
    <property type="entry name" value="IQ_motif_EF-hand-BS"/>
</dbReference>